<evidence type="ECO:0000313" key="13">
    <source>
        <dbReference type="WBParaSite" id="SMUV_0000278201-mRNA-1"/>
    </source>
</evidence>
<dbReference type="GO" id="GO:0042761">
    <property type="term" value="P:very long-chain fatty acid biosynthetic process"/>
    <property type="evidence" value="ECO:0007669"/>
    <property type="project" value="TreeGrafter"/>
</dbReference>
<evidence type="ECO:0000256" key="1">
    <source>
        <dbReference type="ARBA" id="ARBA00004141"/>
    </source>
</evidence>
<dbReference type="Proteomes" id="UP000046393">
    <property type="component" value="Unplaced"/>
</dbReference>
<dbReference type="GO" id="GO:0009922">
    <property type="term" value="F:fatty acid elongase activity"/>
    <property type="evidence" value="ECO:0007669"/>
    <property type="project" value="UniProtKB-EC"/>
</dbReference>
<evidence type="ECO:0000256" key="9">
    <source>
        <dbReference type="ARBA" id="ARBA00023136"/>
    </source>
</evidence>
<keyword evidence="12" id="KW-1185">Reference proteome</keyword>
<keyword evidence="6 11" id="KW-0276">Fatty acid metabolism</keyword>
<feature type="transmembrane region" description="Helical" evidence="11">
    <location>
        <begin position="131"/>
        <end position="152"/>
    </location>
</feature>
<dbReference type="GO" id="GO:0030148">
    <property type="term" value="P:sphingolipid biosynthetic process"/>
    <property type="evidence" value="ECO:0007669"/>
    <property type="project" value="TreeGrafter"/>
</dbReference>
<dbReference type="STRING" id="451379.A0A158R498"/>
<evidence type="ECO:0000256" key="4">
    <source>
        <dbReference type="ARBA" id="ARBA00022679"/>
    </source>
</evidence>
<protein>
    <recommendedName>
        <fullName evidence="11">Elongation of very long chain fatty acids protein</fullName>
        <ecNumber evidence="11">2.3.1.199</ecNumber>
    </recommendedName>
    <alternativeName>
        <fullName evidence="11">Very-long-chain 3-oxoacyl-CoA synthase</fullName>
    </alternativeName>
</protein>
<dbReference type="PANTHER" id="PTHR11157:SF30">
    <property type="entry name" value="ELONGATION OF LONG CHAIN FATTY ACIDS PROTEIN 2"/>
    <property type="match status" value="1"/>
</dbReference>
<proteinExistence type="inferred from homology"/>
<evidence type="ECO:0000256" key="8">
    <source>
        <dbReference type="ARBA" id="ARBA00023098"/>
    </source>
</evidence>
<evidence type="ECO:0000313" key="12">
    <source>
        <dbReference type="Proteomes" id="UP000046393"/>
    </source>
</evidence>
<dbReference type="UniPathway" id="UPA00094"/>
<dbReference type="InterPro" id="IPR002076">
    <property type="entry name" value="ELO_fam"/>
</dbReference>
<evidence type="ECO:0000256" key="2">
    <source>
        <dbReference type="ARBA" id="ARBA00005194"/>
    </source>
</evidence>
<feature type="transmembrane region" description="Helical" evidence="11">
    <location>
        <begin position="62"/>
        <end position="82"/>
    </location>
</feature>
<feature type="transmembrane region" description="Helical" evidence="11">
    <location>
        <begin position="250"/>
        <end position="270"/>
    </location>
</feature>
<keyword evidence="10 11" id="KW-0275">Fatty acid biosynthesis</keyword>
<organism evidence="12 13">
    <name type="scientific">Syphacia muris</name>
    <dbReference type="NCBI Taxonomy" id="451379"/>
    <lineage>
        <taxon>Eukaryota</taxon>
        <taxon>Metazoa</taxon>
        <taxon>Ecdysozoa</taxon>
        <taxon>Nematoda</taxon>
        <taxon>Chromadorea</taxon>
        <taxon>Rhabditida</taxon>
        <taxon>Spirurina</taxon>
        <taxon>Oxyuridomorpha</taxon>
        <taxon>Oxyuroidea</taxon>
        <taxon>Oxyuridae</taxon>
        <taxon>Syphacia</taxon>
    </lineage>
</organism>
<dbReference type="GO" id="GO:0005789">
    <property type="term" value="C:endoplasmic reticulum membrane"/>
    <property type="evidence" value="ECO:0007669"/>
    <property type="project" value="TreeGrafter"/>
</dbReference>
<keyword evidence="5 11" id="KW-0812">Transmembrane</keyword>
<dbReference type="PROSITE" id="PS01188">
    <property type="entry name" value="ELO"/>
    <property type="match status" value="1"/>
</dbReference>
<dbReference type="InterPro" id="IPR030457">
    <property type="entry name" value="ELO_CS"/>
</dbReference>
<dbReference type="GO" id="GO:0034625">
    <property type="term" value="P:fatty acid elongation, monounsaturated fatty acid"/>
    <property type="evidence" value="ECO:0007669"/>
    <property type="project" value="TreeGrafter"/>
</dbReference>
<sequence length="315" mass="36895">MAGNNTEVVSMTDILFGSEWSVDRTISFMNQWVPTSYKIVAGYLCMVYFGQKMMRNREAFHLEGLLALWNLCFSFFSGLATYKLAPELFWSIRNLGIVVDRNVMREELEEFFFEGSYCENAEYYLNPSTGWWGWMFVMSKAPELGDTLFLILRKRPVIFVHWYHHALTFLYAQITYSELQAWCRWSLALNLAVHTVMYFYFAIRAMHFKTPRYVAKFITSIQIIQFIINVIIFAHLFYIKYYGTVPSCNVTWNVLSIGGLMYLSYLYLFMDFFYNAYIVRKPVAKVQEVQPEVAHVCEKKTLLPSANSVSAKKNA</sequence>
<dbReference type="GO" id="GO:0019367">
    <property type="term" value="P:fatty acid elongation, saturated fatty acid"/>
    <property type="evidence" value="ECO:0007669"/>
    <property type="project" value="TreeGrafter"/>
</dbReference>
<keyword evidence="8 11" id="KW-0443">Lipid metabolism</keyword>
<keyword evidence="9 11" id="KW-0472">Membrane</keyword>
<keyword evidence="7 11" id="KW-1133">Transmembrane helix</keyword>
<evidence type="ECO:0000256" key="6">
    <source>
        <dbReference type="ARBA" id="ARBA00022832"/>
    </source>
</evidence>
<evidence type="ECO:0000256" key="5">
    <source>
        <dbReference type="ARBA" id="ARBA00022692"/>
    </source>
</evidence>
<keyword evidence="3 11" id="KW-0444">Lipid biosynthesis</keyword>
<dbReference type="WBParaSite" id="SMUV_0000278201-mRNA-1">
    <property type="protein sequence ID" value="SMUV_0000278201-mRNA-1"/>
    <property type="gene ID" value="SMUV_0000278201"/>
</dbReference>
<dbReference type="PANTHER" id="PTHR11157">
    <property type="entry name" value="FATTY ACID ACYL TRANSFERASE-RELATED"/>
    <property type="match status" value="1"/>
</dbReference>
<feature type="transmembrane region" description="Helical" evidence="11">
    <location>
        <begin position="213"/>
        <end position="238"/>
    </location>
</feature>
<comment type="pathway">
    <text evidence="2">Lipid metabolism; fatty acid biosynthesis.</text>
</comment>
<keyword evidence="4 11" id="KW-0808">Transferase</keyword>
<feature type="transmembrane region" description="Helical" evidence="11">
    <location>
        <begin position="182"/>
        <end position="201"/>
    </location>
</feature>
<comment type="similarity">
    <text evidence="11">Belongs to the ELO family.</text>
</comment>
<feature type="transmembrane region" description="Helical" evidence="11">
    <location>
        <begin position="159"/>
        <end position="176"/>
    </location>
</feature>
<dbReference type="GO" id="GO:0034626">
    <property type="term" value="P:fatty acid elongation, polyunsaturated fatty acid"/>
    <property type="evidence" value="ECO:0007669"/>
    <property type="project" value="TreeGrafter"/>
</dbReference>
<name>A0A158R498_9BILA</name>
<evidence type="ECO:0000256" key="11">
    <source>
        <dbReference type="RuleBase" id="RU361115"/>
    </source>
</evidence>
<evidence type="ECO:0000256" key="3">
    <source>
        <dbReference type="ARBA" id="ARBA00022516"/>
    </source>
</evidence>
<comment type="catalytic activity">
    <reaction evidence="11">
        <text>a very-long-chain acyl-CoA + malonyl-CoA + H(+) = a very-long-chain 3-oxoacyl-CoA + CO2 + CoA</text>
        <dbReference type="Rhea" id="RHEA:32727"/>
        <dbReference type="ChEBI" id="CHEBI:15378"/>
        <dbReference type="ChEBI" id="CHEBI:16526"/>
        <dbReference type="ChEBI" id="CHEBI:57287"/>
        <dbReference type="ChEBI" id="CHEBI:57384"/>
        <dbReference type="ChEBI" id="CHEBI:90725"/>
        <dbReference type="ChEBI" id="CHEBI:90736"/>
        <dbReference type="EC" id="2.3.1.199"/>
    </reaction>
</comment>
<evidence type="ECO:0000256" key="7">
    <source>
        <dbReference type="ARBA" id="ARBA00022989"/>
    </source>
</evidence>
<comment type="subcellular location">
    <subcellularLocation>
        <location evidence="1">Membrane</location>
        <topology evidence="1">Multi-pass membrane protein</topology>
    </subcellularLocation>
</comment>
<evidence type="ECO:0000256" key="10">
    <source>
        <dbReference type="ARBA" id="ARBA00023160"/>
    </source>
</evidence>
<accession>A0A158R498</accession>
<dbReference type="Pfam" id="PF01151">
    <property type="entry name" value="ELO"/>
    <property type="match status" value="1"/>
</dbReference>
<reference evidence="13" key="1">
    <citation type="submission" date="2016-04" db="UniProtKB">
        <authorList>
            <consortium name="WormBaseParasite"/>
        </authorList>
    </citation>
    <scope>IDENTIFICATION</scope>
</reference>
<dbReference type="AlphaFoldDB" id="A0A158R498"/>
<dbReference type="EC" id="2.3.1.199" evidence="11"/>